<accession>A0A0D6EQW0</accession>
<dbReference type="Pfam" id="PF01735">
    <property type="entry name" value="PLA2_B"/>
    <property type="match status" value="1"/>
</dbReference>
<dbReference type="GO" id="GO:0004622">
    <property type="term" value="F:phosphatidylcholine lysophospholipase activity"/>
    <property type="evidence" value="ECO:0007669"/>
    <property type="project" value="UniProtKB-EC"/>
</dbReference>
<evidence type="ECO:0000256" key="3">
    <source>
        <dbReference type="ARBA" id="ARBA00022963"/>
    </source>
</evidence>
<feature type="region of interest" description="Disordered" evidence="7">
    <location>
        <begin position="378"/>
        <end position="502"/>
    </location>
</feature>
<feature type="compositionally biased region" description="Basic and acidic residues" evidence="7">
    <location>
        <begin position="378"/>
        <end position="424"/>
    </location>
</feature>
<feature type="compositionally biased region" description="Basic and acidic residues" evidence="7">
    <location>
        <begin position="522"/>
        <end position="539"/>
    </location>
</feature>
<dbReference type="EC" id="3.1.1.5" evidence="6"/>
<dbReference type="GO" id="GO:0004623">
    <property type="term" value="F:phospholipase A2 activity"/>
    <property type="evidence" value="ECO:0007669"/>
    <property type="project" value="TreeGrafter"/>
</dbReference>
<keyword evidence="4 5" id="KW-0443">Lipid metabolism</keyword>
<evidence type="ECO:0000313" key="9">
    <source>
        <dbReference type="EMBL" id="CEQ42334.1"/>
    </source>
</evidence>
<evidence type="ECO:0000256" key="7">
    <source>
        <dbReference type="SAM" id="MobiDB-lite"/>
    </source>
</evidence>
<dbReference type="SUPFAM" id="SSF52151">
    <property type="entry name" value="FabD/lysophospholipase-like"/>
    <property type="match status" value="1"/>
</dbReference>
<evidence type="ECO:0000313" key="10">
    <source>
        <dbReference type="Proteomes" id="UP000243876"/>
    </source>
</evidence>
<keyword evidence="2 5" id="KW-0378">Hydrolase</keyword>
<organism evidence="9 10">
    <name type="scientific">Sporidiobolus salmonicolor</name>
    <name type="common">Yeast-like fungus</name>
    <name type="synonym">Sporobolomyces salmonicolor</name>
    <dbReference type="NCBI Taxonomy" id="5005"/>
    <lineage>
        <taxon>Eukaryota</taxon>
        <taxon>Fungi</taxon>
        <taxon>Dikarya</taxon>
        <taxon>Basidiomycota</taxon>
        <taxon>Pucciniomycotina</taxon>
        <taxon>Microbotryomycetes</taxon>
        <taxon>Sporidiobolales</taxon>
        <taxon>Sporidiobolaceae</taxon>
        <taxon>Sporobolomyces</taxon>
    </lineage>
</organism>
<feature type="compositionally biased region" description="Basic and acidic residues" evidence="7">
    <location>
        <begin position="448"/>
        <end position="467"/>
    </location>
</feature>
<evidence type="ECO:0000256" key="1">
    <source>
        <dbReference type="ARBA" id="ARBA00008780"/>
    </source>
</evidence>
<gene>
    <name evidence="9" type="primary">SPOSA6832_04137</name>
</gene>
<dbReference type="Proteomes" id="UP000243876">
    <property type="component" value="Unassembled WGS sequence"/>
</dbReference>
<feature type="domain" description="PLA2c" evidence="8">
    <location>
        <begin position="1"/>
        <end position="602"/>
    </location>
</feature>
<dbReference type="EMBL" id="CENE01000024">
    <property type="protein sequence ID" value="CEQ42334.1"/>
    <property type="molecule type" value="Genomic_DNA"/>
</dbReference>
<feature type="compositionally biased region" description="Polar residues" evidence="7">
    <location>
        <begin position="485"/>
        <end position="495"/>
    </location>
</feature>
<comment type="catalytic activity">
    <reaction evidence="6">
        <text>a 1-acyl-sn-glycero-3-phosphocholine + H2O = sn-glycerol 3-phosphocholine + a fatty acid + H(+)</text>
        <dbReference type="Rhea" id="RHEA:15177"/>
        <dbReference type="ChEBI" id="CHEBI:15377"/>
        <dbReference type="ChEBI" id="CHEBI:15378"/>
        <dbReference type="ChEBI" id="CHEBI:16870"/>
        <dbReference type="ChEBI" id="CHEBI:28868"/>
        <dbReference type="ChEBI" id="CHEBI:58168"/>
        <dbReference type="EC" id="3.1.1.5"/>
    </reaction>
</comment>
<dbReference type="GO" id="GO:0005829">
    <property type="term" value="C:cytosol"/>
    <property type="evidence" value="ECO:0007669"/>
    <property type="project" value="TreeGrafter"/>
</dbReference>
<dbReference type="OrthoDB" id="4084751at2759"/>
<dbReference type="InterPro" id="IPR016035">
    <property type="entry name" value="Acyl_Trfase/lysoPLipase"/>
</dbReference>
<sequence length="602" mass="66006">MLNTLSSLSAARSSGILDCTTYIAGVSGSCWAINTLMSIGGASLPWTLQHLRQRIKEPFLTPEAFVNLLDTDRESSVSLLTGAILKNASKGGEVSLVDVYGTLVSTRLFVSSESPAFPPPPNPISLETLKTSSQRRFIDDGQAPLPIYCTIRHDLPPDDVVKQKEQEGMTGQEILAEGKWHWFEITPYEVGCDQLGAFIPTWSLGRHFDAGKSVERVPELSLTILSGIFASAFTATLLNYWVELKPLLASLPFSGTINEFITSNAHKLDAIHPFPPAELPNFLKGLKGKLREGVPDAITDLETLGFMDAGANMNLPYVPLMRRQCDIVIALDASADSQDLWFTRAAEYAKAYTPSSPTEEGGVSRWPGVDAAALFPRRAEEGEEERAAEKVDEAKKQEGEVLDRAVDGEEKERERERRGVREKNPQPAPLGSAPTSAGGAAPGGGAKRGKEEEKELGLGAEAGDKPMPRSSAEGEPPLSRCSIWIGSTSPQASKTCRNDHPTLEDVVERDGIALAYIPLSAHPDEGTGRDGTETEKELPFDPLEVFSTWRFDYTEEETDRLVRLGQDNFMAGEEQLKTLIKGVWMRKRKQRREEEKELAGRQ</sequence>
<evidence type="ECO:0000256" key="6">
    <source>
        <dbReference type="RuleBase" id="RU362103"/>
    </source>
</evidence>
<comment type="similarity">
    <text evidence="1 6">Belongs to the lysophospholipase family.</text>
</comment>
<dbReference type="PANTHER" id="PTHR10728:SF40">
    <property type="entry name" value="PATATIN FAMILY PROTEIN"/>
    <property type="match status" value="1"/>
</dbReference>
<dbReference type="PROSITE" id="PS51210">
    <property type="entry name" value="PLA2C"/>
    <property type="match status" value="1"/>
</dbReference>
<proteinExistence type="inferred from homology"/>
<dbReference type="InterPro" id="IPR002642">
    <property type="entry name" value="LysoPLipase_cat_dom"/>
</dbReference>
<keyword evidence="10" id="KW-1185">Reference proteome</keyword>
<evidence type="ECO:0000256" key="2">
    <source>
        <dbReference type="ARBA" id="ARBA00022801"/>
    </source>
</evidence>
<name>A0A0D6EQW0_SPOSA</name>
<protein>
    <recommendedName>
        <fullName evidence="6">Lysophospholipase</fullName>
        <ecNumber evidence="6">3.1.1.5</ecNumber>
    </recommendedName>
</protein>
<dbReference type="PANTHER" id="PTHR10728">
    <property type="entry name" value="CYTOSOLIC PHOSPHOLIPASE A2"/>
    <property type="match status" value="1"/>
</dbReference>
<evidence type="ECO:0000256" key="4">
    <source>
        <dbReference type="ARBA" id="ARBA00023098"/>
    </source>
</evidence>
<evidence type="ECO:0000256" key="5">
    <source>
        <dbReference type="PROSITE-ProRule" id="PRU00555"/>
    </source>
</evidence>
<dbReference type="AlphaFoldDB" id="A0A0D6EQW0"/>
<dbReference type="Gene3D" id="3.40.1090.10">
    <property type="entry name" value="Cytosolic phospholipase A2 catalytic domain"/>
    <property type="match status" value="1"/>
</dbReference>
<feature type="compositionally biased region" description="Low complexity" evidence="7">
    <location>
        <begin position="429"/>
        <end position="439"/>
    </location>
</feature>
<feature type="non-terminal residue" evidence="9">
    <location>
        <position position="1"/>
    </location>
</feature>
<evidence type="ECO:0000259" key="8">
    <source>
        <dbReference type="PROSITE" id="PS51210"/>
    </source>
</evidence>
<reference evidence="10" key="1">
    <citation type="submission" date="2015-02" db="EMBL/GenBank/DDBJ databases">
        <authorList>
            <person name="Gon?alves P."/>
        </authorList>
    </citation>
    <scope>NUCLEOTIDE SEQUENCE [LARGE SCALE GENOMIC DNA]</scope>
</reference>
<feature type="region of interest" description="Disordered" evidence="7">
    <location>
        <begin position="517"/>
        <end position="539"/>
    </location>
</feature>
<keyword evidence="3 5" id="KW-0442">Lipid degradation</keyword>
<dbReference type="GO" id="GO:0046475">
    <property type="term" value="P:glycerophospholipid catabolic process"/>
    <property type="evidence" value="ECO:0007669"/>
    <property type="project" value="TreeGrafter"/>
</dbReference>